<feature type="transmembrane region" description="Helical" evidence="1">
    <location>
        <begin position="100"/>
        <end position="120"/>
    </location>
</feature>
<evidence type="ECO:0000313" key="4">
    <source>
        <dbReference type="Proteomes" id="UP001151760"/>
    </source>
</evidence>
<dbReference type="Proteomes" id="UP001151760">
    <property type="component" value="Unassembled WGS sequence"/>
</dbReference>
<organism evidence="3 4">
    <name type="scientific">Tanacetum coccineum</name>
    <dbReference type="NCBI Taxonomy" id="301880"/>
    <lineage>
        <taxon>Eukaryota</taxon>
        <taxon>Viridiplantae</taxon>
        <taxon>Streptophyta</taxon>
        <taxon>Embryophyta</taxon>
        <taxon>Tracheophyta</taxon>
        <taxon>Spermatophyta</taxon>
        <taxon>Magnoliopsida</taxon>
        <taxon>eudicotyledons</taxon>
        <taxon>Gunneridae</taxon>
        <taxon>Pentapetalae</taxon>
        <taxon>asterids</taxon>
        <taxon>campanulids</taxon>
        <taxon>Asterales</taxon>
        <taxon>Asteraceae</taxon>
        <taxon>Asteroideae</taxon>
        <taxon>Anthemideae</taxon>
        <taxon>Anthemidinae</taxon>
        <taxon>Tanacetum</taxon>
    </lineage>
</organism>
<protein>
    <submittedName>
        <fullName evidence="3">Ribonuclease H-like domain-containing protein</fullName>
    </submittedName>
</protein>
<keyword evidence="1" id="KW-1133">Transmembrane helix</keyword>
<dbReference type="EMBL" id="BQNB010019999">
    <property type="protein sequence ID" value="GJT91229.1"/>
    <property type="molecule type" value="Genomic_DNA"/>
</dbReference>
<feature type="domain" description="Reverse transcriptase Ty1/copia-type" evidence="2">
    <location>
        <begin position="177"/>
        <end position="250"/>
    </location>
</feature>
<evidence type="ECO:0000256" key="1">
    <source>
        <dbReference type="SAM" id="Phobius"/>
    </source>
</evidence>
<reference evidence="3" key="1">
    <citation type="journal article" date="2022" name="Int. J. Mol. Sci.">
        <title>Draft Genome of Tanacetum Coccineum: Genomic Comparison of Closely Related Tanacetum-Family Plants.</title>
        <authorList>
            <person name="Yamashiro T."/>
            <person name="Shiraishi A."/>
            <person name="Nakayama K."/>
            <person name="Satake H."/>
        </authorList>
    </citation>
    <scope>NUCLEOTIDE SEQUENCE</scope>
</reference>
<keyword evidence="1" id="KW-0812">Transmembrane</keyword>
<keyword evidence="4" id="KW-1185">Reference proteome</keyword>
<dbReference type="Pfam" id="PF07727">
    <property type="entry name" value="RVT_2"/>
    <property type="match status" value="1"/>
</dbReference>
<sequence length="327" mass="37544">MVPRTVLTRPFNNITTANNSNFTKKVNTIKGNKGNAVKASACWVWRPKHSVLDHISRNNDASMSFKRFDYIDAQGRSNINYDEIDEGFGALGARMNDSNLAMIALMPTCVALLILILSRFKEFFDAGFKPSGEEEKKDVEDLGNEKLKHDLVAKDTFRRTVIDYNEVFAPVARIKAIREKFYVCQPPGFEDPDFPNRVYKVEKALYGLHQALRDWYETLSTYLLDNGFQRGKIDKTLFIRRVKSDILLISWQCKKQTVVVNSTTKAEYIAVPIDVGQTKHIEIRHHFIRDSYEMKLNSDDSTIYIIENVADLAHKRFDVSSFNIPIC</sequence>
<evidence type="ECO:0000313" key="3">
    <source>
        <dbReference type="EMBL" id="GJT91229.1"/>
    </source>
</evidence>
<name>A0ABQ5HUW4_9ASTR</name>
<keyword evidence="1" id="KW-0472">Membrane</keyword>
<evidence type="ECO:0000259" key="2">
    <source>
        <dbReference type="Pfam" id="PF07727"/>
    </source>
</evidence>
<dbReference type="InterPro" id="IPR013103">
    <property type="entry name" value="RVT_2"/>
</dbReference>
<proteinExistence type="predicted"/>
<comment type="caution">
    <text evidence="3">The sequence shown here is derived from an EMBL/GenBank/DDBJ whole genome shotgun (WGS) entry which is preliminary data.</text>
</comment>
<accession>A0ABQ5HUW4</accession>
<gene>
    <name evidence="3" type="ORF">Tco_1080074</name>
</gene>
<reference evidence="3" key="2">
    <citation type="submission" date="2022-01" db="EMBL/GenBank/DDBJ databases">
        <authorList>
            <person name="Yamashiro T."/>
            <person name="Shiraishi A."/>
            <person name="Satake H."/>
            <person name="Nakayama K."/>
        </authorList>
    </citation>
    <scope>NUCLEOTIDE SEQUENCE</scope>
</reference>